<dbReference type="GO" id="GO:0031122">
    <property type="term" value="P:cytoplasmic microtubule organization"/>
    <property type="evidence" value="ECO:0007669"/>
    <property type="project" value="TreeGrafter"/>
</dbReference>
<keyword evidence="2" id="KW-0963">Cytoplasm</keyword>
<dbReference type="OrthoDB" id="5860513at2759"/>
<dbReference type="InterPro" id="IPR041470">
    <property type="entry name" value="GCP_N"/>
</dbReference>
<dbReference type="AlphaFoldDB" id="A0A3R7LD03"/>
<dbReference type="GO" id="GO:0007020">
    <property type="term" value="P:microtubule nucleation"/>
    <property type="evidence" value="ECO:0007669"/>
    <property type="project" value="InterPro"/>
</dbReference>
<evidence type="ECO:0000313" key="7">
    <source>
        <dbReference type="Proteomes" id="UP000284403"/>
    </source>
</evidence>
<organism evidence="6 7">
    <name type="scientific">Trypanosoma conorhini</name>
    <dbReference type="NCBI Taxonomy" id="83891"/>
    <lineage>
        <taxon>Eukaryota</taxon>
        <taxon>Discoba</taxon>
        <taxon>Euglenozoa</taxon>
        <taxon>Kinetoplastea</taxon>
        <taxon>Metakinetoplastina</taxon>
        <taxon>Trypanosomatida</taxon>
        <taxon>Trypanosomatidae</taxon>
        <taxon>Trypanosoma</taxon>
    </lineage>
</organism>
<dbReference type="PANTHER" id="PTHR19302">
    <property type="entry name" value="GAMMA TUBULIN COMPLEX PROTEIN"/>
    <property type="match status" value="1"/>
</dbReference>
<evidence type="ECO:0000313" key="6">
    <source>
        <dbReference type="EMBL" id="RNF11955.1"/>
    </source>
</evidence>
<name>A0A3R7LD03_9TRYP</name>
<dbReference type="GeneID" id="40320226"/>
<evidence type="ECO:0000256" key="2">
    <source>
        <dbReference type="ARBA" id="ARBA00022490"/>
    </source>
</evidence>
<gene>
    <name evidence="6" type="ORF">Tco025E_06615</name>
</gene>
<dbReference type="GO" id="GO:0000930">
    <property type="term" value="C:gamma-tubulin complex"/>
    <property type="evidence" value="ECO:0007669"/>
    <property type="project" value="TreeGrafter"/>
</dbReference>
<dbReference type="Pfam" id="PF17681">
    <property type="entry name" value="GCP_N_terminal"/>
    <property type="match status" value="1"/>
</dbReference>
<evidence type="ECO:0000256" key="1">
    <source>
        <dbReference type="ARBA" id="ARBA00004245"/>
    </source>
</evidence>
<keyword evidence="3" id="KW-0493">Microtubule</keyword>
<dbReference type="Proteomes" id="UP000284403">
    <property type="component" value="Unassembled WGS sequence"/>
</dbReference>
<dbReference type="GO" id="GO:0000278">
    <property type="term" value="P:mitotic cell cycle"/>
    <property type="evidence" value="ECO:0007669"/>
    <property type="project" value="TreeGrafter"/>
</dbReference>
<dbReference type="GO" id="GO:0051225">
    <property type="term" value="P:spindle assembly"/>
    <property type="evidence" value="ECO:0007669"/>
    <property type="project" value="TreeGrafter"/>
</dbReference>
<dbReference type="InterPro" id="IPR007259">
    <property type="entry name" value="GCP"/>
</dbReference>
<dbReference type="EMBL" id="MKKU01000450">
    <property type="protein sequence ID" value="RNF11955.1"/>
    <property type="molecule type" value="Genomic_DNA"/>
</dbReference>
<evidence type="ECO:0000256" key="4">
    <source>
        <dbReference type="ARBA" id="ARBA00023212"/>
    </source>
</evidence>
<dbReference type="PANTHER" id="PTHR19302:SF33">
    <property type="entry name" value="GAMMA-TUBULIN COMPLEX COMPONENT 5"/>
    <property type="match status" value="1"/>
</dbReference>
<keyword evidence="4" id="KW-0206">Cytoskeleton</keyword>
<dbReference type="GO" id="GO:0051321">
    <property type="term" value="P:meiotic cell cycle"/>
    <property type="evidence" value="ECO:0007669"/>
    <property type="project" value="TreeGrafter"/>
</dbReference>
<reference evidence="6 7" key="1">
    <citation type="journal article" date="2018" name="BMC Genomics">
        <title>Genomic comparison of Trypanosoma conorhini and Trypanosoma rangeli to Trypanosoma cruzi strains of high and low virulence.</title>
        <authorList>
            <person name="Bradwell K.R."/>
            <person name="Koparde V.N."/>
            <person name="Matveyev A.V."/>
            <person name="Serrano M.G."/>
            <person name="Alves J.M."/>
            <person name="Parikh H."/>
            <person name="Huang B."/>
            <person name="Lee V."/>
            <person name="Espinosa-Alvarez O."/>
            <person name="Ortiz P.A."/>
            <person name="Costa-Martins A.G."/>
            <person name="Teixeira M.M."/>
            <person name="Buck G.A."/>
        </authorList>
    </citation>
    <scope>NUCLEOTIDE SEQUENCE [LARGE SCALE GENOMIC DNA]</scope>
    <source>
        <strain evidence="6 7">025E</strain>
    </source>
</reference>
<dbReference type="RefSeq" id="XP_029226458.1">
    <property type="nucleotide sequence ID" value="XM_029373490.1"/>
</dbReference>
<evidence type="ECO:0000259" key="5">
    <source>
        <dbReference type="Pfam" id="PF17681"/>
    </source>
</evidence>
<sequence>MQQLWESSMRSGMSTDVLLAAPAAGSVSRGAVEGGIGALSLVELLVELSRSLTCNAGRKYRRGDHRAIAVENVCDWRPAATLRSGEPTAVRRKRRREVLNAFFDSSGAPRTTPVSATSPTVFRRHMRQLFQSAKQNIRQVTETYAALLELLCSAVVPDIDSVEDFQGAAAPSGVSEASLMLYIILRTSIAAAPSSQKPPVIPRCWLSPSITEMVERSPVLQRTMRWSCDPDPVVEAALGVDPTRYARLAFEPYMSYDLPELRAYYTDPAGAAKSAVVGGGRRSLFLGNNSEMDAAHDVPHYWCATDEEEVRCLFARKCSNASDTEVGLCSTPQTTQRDPSVAYAPPQLRSKAANSFCSIFREEYPATSPFCSLLFVALHHGIVGQQDPYLLLRLEESGGRECSPPGAMPFPSKLSFSQFSEAAEHASSTFPVSIGVSPEFLLAAGGKGGSEAMTRRGVNRTAFDEQGSVETEEPQCVRGVIAMLQWSCQSGTLFLRLRQLCEVAERPEWRAALGQYGKSAIEALRWLLLSLQRLVAEMGDRAGGPHCVSFKELLLAQRRLRHVAEDITALSDVLLVHARANWEASQALRELSSATLLTSLYRHYAKRSVNNQWRCRCLTVDAATEAPVGRVDVIGELFIAVLSPLHHMLGAWLRAGELNDPYDEFFILPSHGTTACGFRVDTSAQRLPEFISPEAAERILHAGVSLRVLRAAAHHVTLCATKEQRRLRSQAEDVDFAALHQEQMNDANDINWLLRDFMELLLGNRLPAMFLKMPEVSLLTQEGSLAHWQAFYGACNNVLLSVGNETERESNNSPPSGPLELVRVVPVHSVVGDEALRSVCTGERGVVGGKAKSLLTSLSRLSRTTTAWQEAVCEELAQCAHATSREEAAAKAKERAALRSAYERKILHRKSQRQLQQWKAQRLSLNLERAAVLSRSVDDLLELYARVLGQTSTAVEEEHDEAAEDGRRTPLGRFVIPLPHLTSPAEAAERATAVTRGKVTLSLETSAFFSNEEAPCEASTVAKPRATVPPPRCGSSSMWMSSLSLSLYSGQKCFAWQEELPRAEVPDAEMYAVADINDEEYLMKRAGPQVSDANAREAMFAQFDAAEARVQNYVVSSEAYQQACREVAMKSLQSEGNSGCRTIDNDECISDYWWTNPTADEGTLFGHQASISFALMEASQAPHALAEEHAKRLLHCSSYYLTLSNYTASYLTHKAHR</sequence>
<comment type="subcellular location">
    <subcellularLocation>
        <location evidence="1">Cytoplasm</location>
        <location evidence="1">Cytoskeleton</location>
    </subcellularLocation>
</comment>
<dbReference type="GO" id="GO:0043015">
    <property type="term" value="F:gamma-tubulin binding"/>
    <property type="evidence" value="ECO:0007669"/>
    <property type="project" value="InterPro"/>
</dbReference>
<proteinExistence type="predicted"/>
<accession>A0A3R7LD03</accession>
<keyword evidence="7" id="KW-1185">Reference proteome</keyword>
<evidence type="ECO:0000256" key="3">
    <source>
        <dbReference type="ARBA" id="ARBA00022701"/>
    </source>
</evidence>
<dbReference type="GO" id="GO:0051011">
    <property type="term" value="F:microtubule minus-end binding"/>
    <property type="evidence" value="ECO:0007669"/>
    <property type="project" value="TreeGrafter"/>
</dbReference>
<protein>
    <recommendedName>
        <fullName evidence="5">Gamma tubulin complex component protein N-terminal domain-containing protein</fullName>
    </recommendedName>
</protein>
<dbReference type="GO" id="GO:0005874">
    <property type="term" value="C:microtubule"/>
    <property type="evidence" value="ECO:0007669"/>
    <property type="project" value="UniProtKB-KW"/>
</dbReference>
<feature type="domain" description="Gamma tubulin complex component protein N-terminal" evidence="5">
    <location>
        <begin position="477"/>
        <end position="729"/>
    </location>
</feature>
<dbReference type="GO" id="GO:0000922">
    <property type="term" value="C:spindle pole"/>
    <property type="evidence" value="ECO:0007669"/>
    <property type="project" value="InterPro"/>
</dbReference>
<comment type="caution">
    <text evidence="6">The sequence shown here is derived from an EMBL/GenBank/DDBJ whole genome shotgun (WGS) entry which is preliminary data.</text>
</comment>